<evidence type="ECO:0000256" key="3">
    <source>
        <dbReference type="ARBA" id="ARBA00022692"/>
    </source>
</evidence>
<feature type="transmembrane region" description="Helical" evidence="6">
    <location>
        <begin position="195"/>
        <end position="215"/>
    </location>
</feature>
<dbReference type="GO" id="GO:0031460">
    <property type="term" value="P:glycine betaine transport"/>
    <property type="evidence" value="ECO:0007669"/>
    <property type="project" value="TreeGrafter"/>
</dbReference>
<dbReference type="GO" id="GO:0055085">
    <property type="term" value="P:transmembrane transport"/>
    <property type="evidence" value="ECO:0007669"/>
    <property type="project" value="InterPro"/>
</dbReference>
<evidence type="ECO:0000256" key="4">
    <source>
        <dbReference type="ARBA" id="ARBA00022989"/>
    </source>
</evidence>
<feature type="domain" description="ABC transmembrane type-1" evidence="7">
    <location>
        <begin position="189"/>
        <end position="384"/>
    </location>
</feature>
<feature type="transmembrane region" description="Helical" evidence="6">
    <location>
        <begin position="266"/>
        <end position="290"/>
    </location>
</feature>
<dbReference type="AlphaFoldDB" id="A0A3D5Q9K5"/>
<keyword evidence="4 6" id="KW-1133">Transmembrane helix</keyword>
<feature type="transmembrane region" description="Helical" evidence="6">
    <location>
        <begin position="365"/>
        <end position="388"/>
    </location>
</feature>
<dbReference type="Proteomes" id="UP000262325">
    <property type="component" value="Unassembled WGS sequence"/>
</dbReference>
<keyword evidence="5 6" id="KW-0472">Membrane</keyword>
<evidence type="ECO:0000259" key="7">
    <source>
        <dbReference type="PROSITE" id="PS50928"/>
    </source>
</evidence>
<dbReference type="InterPro" id="IPR035906">
    <property type="entry name" value="MetI-like_sf"/>
</dbReference>
<sequence>MDLLTNKAYAGLVFRKLLDKNEMIFLFLFVLGLFSGSFIVEKPNRLAGGAPLALDSVISGISITAAAIIALIAVLLSKKKNFVYTNLSLLFLGLLLSFFLWQAGDYAAGVTSDNDYARISLSYGFWFLLGACYFFYIYNINFFSGAFYRFLLSISFFLPLTVVLAAGFADKLSLLIEFYYNQDRFFGEVLNHFKIAYGAVALAVITGFPVAVFITRNKKLSEKVLNVLGILQTIPSIALFGFLMIPLAFIVNMFPVLGKFGISGIGWLPAVIALYLYSLLPVVINVFTGIKSVPSDVVEAARGMGVGKYQILFRIKILLSLPVILNGIRVALVQSVGNTAVAALIGAGGLGVFIFQGLGQSASDLILLGAIPTIIIAVLTDSFMQILVDYTKKKTAYDKI</sequence>
<dbReference type="InterPro" id="IPR000515">
    <property type="entry name" value="MetI-like"/>
</dbReference>
<evidence type="ECO:0000256" key="1">
    <source>
        <dbReference type="ARBA" id="ARBA00004651"/>
    </source>
</evidence>
<keyword evidence="3 6" id="KW-0812">Transmembrane</keyword>
<evidence type="ECO:0000313" key="8">
    <source>
        <dbReference type="EMBL" id="HCW92388.1"/>
    </source>
</evidence>
<feature type="transmembrane region" description="Helical" evidence="6">
    <location>
        <begin position="150"/>
        <end position="169"/>
    </location>
</feature>
<dbReference type="InterPro" id="IPR051204">
    <property type="entry name" value="ABC_transp_perm/SBD"/>
</dbReference>
<name>A0A3D5Q9K5_FLESI</name>
<dbReference type="Gene3D" id="1.10.3720.10">
    <property type="entry name" value="MetI-like"/>
    <property type="match status" value="1"/>
</dbReference>
<dbReference type="GO" id="GO:0005886">
    <property type="term" value="C:plasma membrane"/>
    <property type="evidence" value="ECO:0007669"/>
    <property type="project" value="UniProtKB-SubCell"/>
</dbReference>
<dbReference type="PANTHER" id="PTHR30177:SF30">
    <property type="entry name" value="GLYCINE BETAINE UPTAKE SYSTEM PERMEASE PROTEIN YEHY"/>
    <property type="match status" value="1"/>
</dbReference>
<gene>
    <name evidence="8" type="ORF">DHM44_01765</name>
</gene>
<feature type="transmembrane region" description="Helical" evidence="6">
    <location>
        <begin position="339"/>
        <end position="358"/>
    </location>
</feature>
<reference evidence="8 9" key="1">
    <citation type="journal article" date="2018" name="Nat. Biotechnol.">
        <title>A standardized bacterial taxonomy based on genome phylogeny substantially revises the tree of life.</title>
        <authorList>
            <person name="Parks D.H."/>
            <person name="Chuvochina M."/>
            <person name="Waite D.W."/>
            <person name="Rinke C."/>
            <person name="Skarshewski A."/>
            <person name="Chaumeil P.A."/>
            <person name="Hugenholtz P."/>
        </authorList>
    </citation>
    <scope>NUCLEOTIDE SEQUENCE [LARGE SCALE GENOMIC DNA]</scope>
    <source>
        <strain evidence="8">UBA8672</strain>
    </source>
</reference>
<feature type="transmembrane region" description="Helical" evidence="6">
    <location>
        <begin position="311"/>
        <end position="333"/>
    </location>
</feature>
<dbReference type="EMBL" id="DPPF01000038">
    <property type="protein sequence ID" value="HCW92388.1"/>
    <property type="molecule type" value="Genomic_DNA"/>
</dbReference>
<comment type="caution">
    <text evidence="8">The sequence shown here is derived from an EMBL/GenBank/DDBJ whole genome shotgun (WGS) entry which is preliminary data.</text>
</comment>
<evidence type="ECO:0000256" key="5">
    <source>
        <dbReference type="ARBA" id="ARBA00023136"/>
    </source>
</evidence>
<feature type="transmembrane region" description="Helical" evidence="6">
    <location>
        <begin position="83"/>
        <end position="101"/>
    </location>
</feature>
<protein>
    <recommendedName>
        <fullName evidence="7">ABC transmembrane type-1 domain-containing protein</fullName>
    </recommendedName>
</protein>
<feature type="transmembrane region" description="Helical" evidence="6">
    <location>
        <begin position="227"/>
        <end position="254"/>
    </location>
</feature>
<feature type="transmembrane region" description="Helical" evidence="6">
    <location>
        <begin position="121"/>
        <end position="138"/>
    </location>
</feature>
<evidence type="ECO:0000256" key="2">
    <source>
        <dbReference type="ARBA" id="ARBA00022448"/>
    </source>
</evidence>
<accession>A0A3D5Q9K5</accession>
<dbReference type="PANTHER" id="PTHR30177">
    <property type="entry name" value="GLYCINE BETAINE/L-PROLINE TRANSPORT SYSTEM PERMEASE PROTEIN PROW"/>
    <property type="match status" value="1"/>
</dbReference>
<dbReference type="Pfam" id="PF00528">
    <property type="entry name" value="BPD_transp_1"/>
    <property type="match status" value="1"/>
</dbReference>
<dbReference type="PROSITE" id="PS50928">
    <property type="entry name" value="ABC_TM1"/>
    <property type="match status" value="1"/>
</dbReference>
<proteinExistence type="inferred from homology"/>
<evidence type="ECO:0000313" key="9">
    <source>
        <dbReference type="Proteomes" id="UP000262325"/>
    </source>
</evidence>
<keyword evidence="2 6" id="KW-0813">Transport</keyword>
<dbReference type="SUPFAM" id="SSF161098">
    <property type="entry name" value="MetI-like"/>
    <property type="match status" value="1"/>
</dbReference>
<feature type="transmembrane region" description="Helical" evidence="6">
    <location>
        <begin position="52"/>
        <end position="76"/>
    </location>
</feature>
<evidence type="ECO:0000256" key="6">
    <source>
        <dbReference type="RuleBase" id="RU363032"/>
    </source>
</evidence>
<comment type="subcellular location">
    <subcellularLocation>
        <location evidence="1 6">Cell membrane</location>
        <topology evidence="1 6">Multi-pass membrane protein</topology>
    </subcellularLocation>
</comment>
<organism evidence="8 9">
    <name type="scientific">Flexistipes sinusarabici</name>
    <dbReference type="NCBI Taxonomy" id="2352"/>
    <lineage>
        <taxon>Bacteria</taxon>
        <taxon>Pseudomonadati</taxon>
        <taxon>Deferribacterota</taxon>
        <taxon>Deferribacteres</taxon>
        <taxon>Deferribacterales</taxon>
        <taxon>Flexistipitaceae</taxon>
        <taxon>Flexistipes</taxon>
    </lineage>
</organism>
<dbReference type="CDD" id="cd06261">
    <property type="entry name" value="TM_PBP2"/>
    <property type="match status" value="1"/>
</dbReference>
<feature type="transmembrane region" description="Helical" evidence="6">
    <location>
        <begin position="23"/>
        <end position="40"/>
    </location>
</feature>
<comment type="similarity">
    <text evidence="6">Belongs to the binding-protein-dependent transport system permease family.</text>
</comment>